<dbReference type="PANTHER" id="PTHR37019:SF1">
    <property type="entry name" value="EXPERA DOMAIN-CONTAINING PROTEIN"/>
    <property type="match status" value="1"/>
</dbReference>
<dbReference type="Proteomes" id="UP000813461">
    <property type="component" value="Unassembled WGS sequence"/>
</dbReference>
<proteinExistence type="predicted"/>
<evidence type="ECO:0000256" key="1">
    <source>
        <dbReference type="SAM" id="Phobius"/>
    </source>
</evidence>
<reference evidence="3" key="1">
    <citation type="journal article" date="2021" name="Nat. Commun.">
        <title>Genetic determinants of endophytism in the Arabidopsis root mycobiome.</title>
        <authorList>
            <person name="Mesny F."/>
            <person name="Miyauchi S."/>
            <person name="Thiergart T."/>
            <person name="Pickel B."/>
            <person name="Atanasova L."/>
            <person name="Karlsson M."/>
            <person name="Huettel B."/>
            <person name="Barry K.W."/>
            <person name="Haridas S."/>
            <person name="Chen C."/>
            <person name="Bauer D."/>
            <person name="Andreopoulos W."/>
            <person name="Pangilinan J."/>
            <person name="LaButti K."/>
            <person name="Riley R."/>
            <person name="Lipzen A."/>
            <person name="Clum A."/>
            <person name="Drula E."/>
            <person name="Henrissat B."/>
            <person name="Kohler A."/>
            <person name="Grigoriev I.V."/>
            <person name="Martin F.M."/>
            <person name="Hacquard S."/>
        </authorList>
    </citation>
    <scope>NUCLEOTIDE SEQUENCE</scope>
    <source>
        <strain evidence="3">MPI-SDFR-AT-0120</strain>
    </source>
</reference>
<evidence type="ECO:0000313" key="4">
    <source>
        <dbReference type="Proteomes" id="UP000813461"/>
    </source>
</evidence>
<dbReference type="AlphaFoldDB" id="A0A8K0QY75"/>
<dbReference type="InterPro" id="IPR056121">
    <property type="entry name" value="DUF7704"/>
</dbReference>
<feature type="transmembrane region" description="Helical" evidence="1">
    <location>
        <begin position="12"/>
        <end position="31"/>
    </location>
</feature>
<dbReference type="EMBL" id="JAGMVJ010000018">
    <property type="protein sequence ID" value="KAH7077222.1"/>
    <property type="molecule type" value="Genomic_DNA"/>
</dbReference>
<keyword evidence="1" id="KW-1133">Transmembrane helix</keyword>
<name>A0A8K0QY75_9PLEO</name>
<accession>A0A8K0QY75</accession>
<dbReference type="Pfam" id="PF24803">
    <property type="entry name" value="DUF7704"/>
    <property type="match status" value="1"/>
</dbReference>
<evidence type="ECO:0000259" key="2">
    <source>
        <dbReference type="Pfam" id="PF24803"/>
    </source>
</evidence>
<feature type="domain" description="DUF7704" evidence="2">
    <location>
        <begin position="8"/>
        <end position="143"/>
    </location>
</feature>
<keyword evidence="1" id="KW-0472">Membrane</keyword>
<keyword evidence="1" id="KW-0812">Transmembrane</keyword>
<feature type="transmembrane region" description="Helical" evidence="1">
    <location>
        <begin position="123"/>
        <end position="145"/>
    </location>
</feature>
<dbReference type="PANTHER" id="PTHR37019">
    <property type="entry name" value="CHROMOSOME 1, WHOLE GENOME SHOTGUN SEQUENCE"/>
    <property type="match status" value="1"/>
</dbReference>
<comment type="caution">
    <text evidence="3">The sequence shown here is derived from an EMBL/GenBank/DDBJ whole genome shotgun (WGS) entry which is preliminary data.</text>
</comment>
<sequence>MAPQTSVSNIPLFYRIFFTWLDPIICVWGAYMDFVDPRLVLSSHIPSPTPDIGHAMILKQRGGGMLNFGFISAVLLRYTTDLQVWRIVQISDFIVDLAYFWAVYEVLGAQGRLNVSTWRAEDWGALAITGTAGVVRLAFLAGLGFKKGTKIASKKR</sequence>
<protein>
    <recommendedName>
        <fullName evidence="2">DUF7704 domain-containing protein</fullName>
    </recommendedName>
</protein>
<gene>
    <name evidence="3" type="ORF">FB567DRAFT_145411</name>
</gene>
<dbReference type="OrthoDB" id="5313995at2759"/>
<keyword evidence="4" id="KW-1185">Reference proteome</keyword>
<evidence type="ECO:0000313" key="3">
    <source>
        <dbReference type="EMBL" id="KAH7077222.1"/>
    </source>
</evidence>
<organism evidence="3 4">
    <name type="scientific">Paraphoma chrysanthemicola</name>
    <dbReference type="NCBI Taxonomy" id="798071"/>
    <lineage>
        <taxon>Eukaryota</taxon>
        <taxon>Fungi</taxon>
        <taxon>Dikarya</taxon>
        <taxon>Ascomycota</taxon>
        <taxon>Pezizomycotina</taxon>
        <taxon>Dothideomycetes</taxon>
        <taxon>Pleosporomycetidae</taxon>
        <taxon>Pleosporales</taxon>
        <taxon>Pleosporineae</taxon>
        <taxon>Phaeosphaeriaceae</taxon>
        <taxon>Paraphoma</taxon>
    </lineage>
</organism>